<keyword evidence="4" id="KW-1185">Reference proteome</keyword>
<reference evidence="4" key="1">
    <citation type="submission" date="2017-08" db="EMBL/GenBank/DDBJ databases">
        <authorList>
            <person name="Varghese N."/>
            <person name="Submissions S."/>
        </authorList>
    </citation>
    <scope>NUCLEOTIDE SEQUENCE [LARGE SCALE GENOMIC DNA]</scope>
    <source>
        <strain evidence="4">AP-Melu-1000-B4</strain>
    </source>
</reference>
<feature type="domain" description="AsmA" evidence="2">
    <location>
        <begin position="265"/>
        <end position="450"/>
    </location>
</feature>
<feature type="domain" description="AsmA" evidence="2">
    <location>
        <begin position="37"/>
        <end position="200"/>
    </location>
</feature>
<dbReference type="OrthoDB" id="9766390at2"/>
<name>A0A240E271_9BURK</name>
<evidence type="ECO:0000256" key="1">
    <source>
        <dbReference type="SAM" id="Phobius"/>
    </source>
</evidence>
<dbReference type="GO" id="GO:0090313">
    <property type="term" value="P:regulation of protein targeting to membrane"/>
    <property type="evidence" value="ECO:0007669"/>
    <property type="project" value="TreeGrafter"/>
</dbReference>
<dbReference type="PANTHER" id="PTHR30441:SF4">
    <property type="entry name" value="PROTEIN ASMA"/>
    <property type="match status" value="1"/>
</dbReference>
<keyword evidence="1" id="KW-0812">Transmembrane</keyword>
<dbReference type="AlphaFoldDB" id="A0A240E271"/>
<dbReference type="GO" id="GO:0005886">
    <property type="term" value="C:plasma membrane"/>
    <property type="evidence" value="ECO:0007669"/>
    <property type="project" value="TreeGrafter"/>
</dbReference>
<dbReference type="PANTHER" id="PTHR30441">
    <property type="entry name" value="DUF748 DOMAIN-CONTAINING PROTEIN"/>
    <property type="match status" value="1"/>
</dbReference>
<evidence type="ECO:0000313" key="4">
    <source>
        <dbReference type="Proteomes" id="UP000218069"/>
    </source>
</evidence>
<proteinExistence type="predicted"/>
<keyword evidence="1" id="KW-0472">Membrane</keyword>
<evidence type="ECO:0000259" key="2">
    <source>
        <dbReference type="Pfam" id="PF05170"/>
    </source>
</evidence>
<gene>
    <name evidence="3" type="ORF">SAMN06295945_1683</name>
</gene>
<accession>A0A240E271</accession>
<protein>
    <recommendedName>
        <fullName evidence="2">AsmA domain-containing protein</fullName>
    </recommendedName>
</protein>
<keyword evidence="1" id="KW-1133">Transmembrane helix</keyword>
<dbReference type="Pfam" id="PF05170">
    <property type="entry name" value="AsmA"/>
    <property type="match status" value="2"/>
</dbReference>
<dbReference type="Proteomes" id="UP000218069">
    <property type="component" value="Unassembled WGS sequence"/>
</dbReference>
<evidence type="ECO:0000313" key="3">
    <source>
        <dbReference type="EMBL" id="SNX29312.1"/>
    </source>
</evidence>
<organism evidence="3 4">
    <name type="scientific">Polynucleobacter meluiroseus</name>
    <dbReference type="NCBI Taxonomy" id="1938814"/>
    <lineage>
        <taxon>Bacteria</taxon>
        <taxon>Pseudomonadati</taxon>
        <taxon>Pseudomonadota</taxon>
        <taxon>Betaproteobacteria</taxon>
        <taxon>Burkholderiales</taxon>
        <taxon>Burkholderiaceae</taxon>
        <taxon>Polynucleobacter</taxon>
    </lineage>
</organism>
<sequence>MKLLEGLPQVSLRLKTILLVIAAATGLGVIGVWYALASIDQAKLTKLIGATVKEATGRDLIIKGPIRLSFFPSIGLKAQDVSLSNASWATDPEMVNIQRLDLDIKLWPLFSRSVQINRINMSGLDVHLQANSAGASTTGNWILAVPLAQGGDSSSEASNMPGANSHTFVSINSVQISDARITYRNAQRQETIFPISNLSLKGNGQNTQINLEAKRGDHRLVIQGVVTEVRKILNDWGQRPLNMSADLQLELGDKTLLIKGVVDKDPQAIPRFNLDLSSKDFDLDVLAGASAVAASSGKLPKPSPKTSSPYYFSNTPLPLNLLPQADGLIHIQIEQLSLPPYAPLKNFSAALQFQPEQITLQNLRFQLGTGSAQAQGSIAHFEGSNPLVSLQGEAKGFTLEQALKSAKGSSQVSGGEAHLAFDLKSAGTSLHAWMANLNGKTQVTIDHASLPSSYINEGGDFIVSLFNAINPLRKNSNRTVLECVVAYLPVNQGLVSIANTIGVETDRLDVVLAGTLNLKDEAIHIDIFPREKSGLTTGLDLANLVQLQGTLQNPKTGINKSGVINSAVSIGLGFLTGGVSILAENAKSLATKSQPCKAALHSWSDIYSGS</sequence>
<dbReference type="InterPro" id="IPR052894">
    <property type="entry name" value="AsmA-related"/>
</dbReference>
<dbReference type="InterPro" id="IPR007844">
    <property type="entry name" value="AsmA"/>
</dbReference>
<feature type="transmembrane region" description="Helical" evidence="1">
    <location>
        <begin position="12"/>
        <end position="36"/>
    </location>
</feature>
<dbReference type="EMBL" id="OANS01000004">
    <property type="protein sequence ID" value="SNX29312.1"/>
    <property type="molecule type" value="Genomic_DNA"/>
</dbReference>